<feature type="transmembrane region" description="Helical" evidence="1">
    <location>
        <begin position="40"/>
        <end position="57"/>
    </location>
</feature>
<feature type="transmembrane region" description="Helical" evidence="1">
    <location>
        <begin position="132"/>
        <end position="155"/>
    </location>
</feature>
<name>A0ABT6Y7N6_9BACT</name>
<dbReference type="InterPro" id="IPR025250">
    <property type="entry name" value="DUF4199"/>
</dbReference>
<keyword evidence="1" id="KW-1133">Transmembrane helix</keyword>
<keyword evidence="1" id="KW-0472">Membrane</keyword>
<evidence type="ECO:0000313" key="3">
    <source>
        <dbReference type="Proteomes" id="UP001236507"/>
    </source>
</evidence>
<accession>A0ABT6Y7N6</accession>
<dbReference type="RefSeq" id="WP_283344425.1">
    <property type="nucleotide sequence ID" value="NZ_JASHIF010000008.1"/>
</dbReference>
<evidence type="ECO:0000256" key="1">
    <source>
        <dbReference type="SAM" id="Phobius"/>
    </source>
</evidence>
<evidence type="ECO:0000313" key="2">
    <source>
        <dbReference type="EMBL" id="MDI9859494.1"/>
    </source>
</evidence>
<dbReference type="Proteomes" id="UP001236507">
    <property type="component" value="Unassembled WGS sequence"/>
</dbReference>
<keyword evidence="1" id="KW-0812">Transmembrane</keyword>
<reference evidence="2 3" key="1">
    <citation type="submission" date="2023-05" db="EMBL/GenBank/DDBJ databases">
        <title>Novel species of genus Flectobacillus isolated from stream in China.</title>
        <authorList>
            <person name="Lu H."/>
        </authorList>
    </citation>
    <scope>NUCLEOTIDE SEQUENCE [LARGE SCALE GENOMIC DNA]</scope>
    <source>
        <strain evidence="2 3">KCTC 42575</strain>
    </source>
</reference>
<feature type="transmembrane region" description="Helical" evidence="1">
    <location>
        <begin position="78"/>
        <end position="96"/>
    </location>
</feature>
<sequence>MKAISTEIKWGIYFSLMTLLWMTLEKVAGLHDVYIDKHPIYTNFIAIPAITLYVFALREKRFKDFGGNMTYKQALMSGFYITLVVTILAPLTQWITTHIITPEFFPNVIRYVISHNMMTKEEALNQFNEKNYMIQSVVGAPIMGMMTTAIVGFFVKGTKQERV</sequence>
<keyword evidence="3" id="KW-1185">Reference proteome</keyword>
<proteinExistence type="predicted"/>
<comment type="caution">
    <text evidence="2">The sequence shown here is derived from an EMBL/GenBank/DDBJ whole genome shotgun (WGS) entry which is preliminary data.</text>
</comment>
<feature type="transmembrane region" description="Helical" evidence="1">
    <location>
        <begin position="12"/>
        <end position="34"/>
    </location>
</feature>
<organism evidence="2 3">
    <name type="scientific">Flectobacillus roseus</name>
    <dbReference type="NCBI Taxonomy" id="502259"/>
    <lineage>
        <taxon>Bacteria</taxon>
        <taxon>Pseudomonadati</taxon>
        <taxon>Bacteroidota</taxon>
        <taxon>Cytophagia</taxon>
        <taxon>Cytophagales</taxon>
        <taxon>Flectobacillaceae</taxon>
        <taxon>Flectobacillus</taxon>
    </lineage>
</organism>
<protein>
    <submittedName>
        <fullName evidence="2">DUF4199 domain-containing protein</fullName>
    </submittedName>
</protein>
<dbReference type="Pfam" id="PF13858">
    <property type="entry name" value="DUF4199"/>
    <property type="match status" value="1"/>
</dbReference>
<dbReference type="EMBL" id="JASHIF010000008">
    <property type="protein sequence ID" value="MDI9859494.1"/>
    <property type="molecule type" value="Genomic_DNA"/>
</dbReference>
<gene>
    <name evidence="2" type="ORF">QM524_09755</name>
</gene>